<dbReference type="InParanoid" id="H3BEQ8"/>
<comment type="similarity">
    <text evidence="1">Belongs to the FAM136 family.</text>
</comment>
<reference evidence="3" key="2">
    <citation type="submission" date="2025-08" db="UniProtKB">
        <authorList>
            <consortium name="Ensembl"/>
        </authorList>
    </citation>
    <scope>IDENTIFICATION</scope>
</reference>
<dbReference type="STRING" id="7897.ENSLACP00000020379"/>
<dbReference type="eggNOG" id="KOG3377">
    <property type="taxonomic scope" value="Eukaryota"/>
</dbReference>
<evidence type="ECO:0000256" key="1">
    <source>
        <dbReference type="ARBA" id="ARBA00009952"/>
    </source>
</evidence>
<dbReference type="GeneTree" id="ENSGT00390000006707"/>
<sequence>MEETQQVKVQNAVEEMVQGLEREMIRKMQREMFQCSADCCDNRNASMGRVHQCIEKCHTPLARAQAVVTSELERFQDRFTRCTMQCSDQAKDSFDSGTKETVVKQQLGACVTKCVDDHVNLIPSMTRRLKESLTSIGK</sequence>
<dbReference type="InterPro" id="IPR008560">
    <property type="entry name" value="DUF842_euk"/>
</dbReference>
<dbReference type="Bgee" id="ENSLACG00000017908">
    <property type="expression patterns" value="Expressed in mesonephros and 6 other cell types or tissues"/>
</dbReference>
<keyword evidence="4" id="KW-1185">Reference proteome</keyword>
<proteinExistence type="inferred from homology"/>
<reference evidence="3" key="3">
    <citation type="submission" date="2025-09" db="UniProtKB">
        <authorList>
            <consortium name="Ensembl"/>
        </authorList>
    </citation>
    <scope>IDENTIFICATION</scope>
</reference>
<name>H3BEQ8_LATCH</name>
<gene>
    <name evidence="3" type="primary">FAM136A</name>
</gene>
<protein>
    <recommendedName>
        <fullName evidence="2">Protein FAM136A</fullName>
    </recommendedName>
</protein>
<reference evidence="4" key="1">
    <citation type="submission" date="2011-08" db="EMBL/GenBank/DDBJ databases">
        <title>The draft genome of Latimeria chalumnae.</title>
        <authorList>
            <person name="Di Palma F."/>
            <person name="Alfoldi J."/>
            <person name="Johnson J."/>
            <person name="Berlin A."/>
            <person name="Gnerre S."/>
            <person name="Jaffe D."/>
            <person name="MacCallum I."/>
            <person name="Young S."/>
            <person name="Walker B.J."/>
            <person name="Lander E."/>
            <person name="Lindblad-Toh K."/>
        </authorList>
    </citation>
    <scope>NUCLEOTIDE SEQUENCE [LARGE SCALE GENOMIC DNA]</scope>
    <source>
        <strain evidence="4">Wild caught</strain>
    </source>
</reference>
<organism evidence="3 4">
    <name type="scientific">Latimeria chalumnae</name>
    <name type="common">Coelacanth</name>
    <dbReference type="NCBI Taxonomy" id="7897"/>
    <lineage>
        <taxon>Eukaryota</taxon>
        <taxon>Metazoa</taxon>
        <taxon>Chordata</taxon>
        <taxon>Craniata</taxon>
        <taxon>Vertebrata</taxon>
        <taxon>Euteleostomi</taxon>
        <taxon>Coelacanthiformes</taxon>
        <taxon>Coelacanthidae</taxon>
        <taxon>Latimeria</taxon>
    </lineage>
</organism>
<evidence type="ECO:0000256" key="2">
    <source>
        <dbReference type="ARBA" id="ARBA00017657"/>
    </source>
</evidence>
<dbReference type="PANTHER" id="PTHR21096">
    <property type="entry name" value="PROTEIN FAM136A"/>
    <property type="match status" value="1"/>
</dbReference>
<dbReference type="Ensembl" id="ENSLACT00000020519.1">
    <property type="protein sequence ID" value="ENSLACP00000020379.1"/>
    <property type="gene ID" value="ENSLACG00000017908.1"/>
</dbReference>
<dbReference type="FunCoup" id="H3BEQ8">
    <property type="interactions" value="1329"/>
</dbReference>
<dbReference type="Proteomes" id="UP000008672">
    <property type="component" value="Unassembled WGS sequence"/>
</dbReference>
<dbReference type="GO" id="GO:0005737">
    <property type="term" value="C:cytoplasm"/>
    <property type="evidence" value="ECO:0007669"/>
    <property type="project" value="TreeGrafter"/>
</dbReference>
<evidence type="ECO:0000313" key="3">
    <source>
        <dbReference type="Ensembl" id="ENSLACP00000020379.1"/>
    </source>
</evidence>
<evidence type="ECO:0000313" key="4">
    <source>
        <dbReference type="Proteomes" id="UP000008672"/>
    </source>
</evidence>
<dbReference type="Pfam" id="PF05811">
    <property type="entry name" value="DUF842"/>
    <property type="match status" value="1"/>
</dbReference>
<accession>H3BEQ8</accession>
<dbReference type="EMBL" id="AFYH01012360">
    <property type="status" value="NOT_ANNOTATED_CDS"/>
    <property type="molecule type" value="Genomic_DNA"/>
</dbReference>
<dbReference type="OMA" id="EMEGCVV"/>
<dbReference type="PANTHER" id="PTHR21096:SF0">
    <property type="entry name" value="PROTEIN FAM136A"/>
    <property type="match status" value="1"/>
</dbReference>
<dbReference type="HOGENOM" id="CLU_110442_3_0_1"/>
<dbReference type="AlphaFoldDB" id="H3BEQ8"/>